<organism evidence="6 7">
    <name type="scientific">Nonomuraea phyllanthi</name>
    <dbReference type="NCBI Taxonomy" id="2219224"/>
    <lineage>
        <taxon>Bacteria</taxon>
        <taxon>Bacillati</taxon>
        <taxon>Actinomycetota</taxon>
        <taxon>Actinomycetes</taxon>
        <taxon>Streptosporangiales</taxon>
        <taxon>Streptosporangiaceae</taxon>
        <taxon>Nonomuraea</taxon>
    </lineage>
</organism>
<dbReference type="PANTHER" id="PTHR42718">
    <property type="entry name" value="MAJOR FACILITATOR SUPERFAMILY MULTIDRUG TRANSPORTER MFSC"/>
    <property type="match status" value="1"/>
</dbReference>
<dbReference type="GO" id="GO:0022857">
    <property type="term" value="F:transmembrane transporter activity"/>
    <property type="evidence" value="ECO:0007669"/>
    <property type="project" value="InterPro"/>
</dbReference>
<dbReference type="OrthoDB" id="783189at2"/>
<dbReference type="CDD" id="cd17321">
    <property type="entry name" value="MFS_MMR_MDR_like"/>
    <property type="match status" value="1"/>
</dbReference>
<dbReference type="Gene3D" id="1.20.1250.20">
    <property type="entry name" value="MFS general substrate transporter like domains"/>
    <property type="match status" value="1"/>
</dbReference>
<accession>A0A5C4VIK0</accession>
<evidence type="ECO:0000256" key="3">
    <source>
        <dbReference type="ARBA" id="ARBA00022989"/>
    </source>
</evidence>
<dbReference type="RefSeq" id="WP_139635885.1">
    <property type="nucleotide sequence ID" value="NZ_VDLX02000013.1"/>
</dbReference>
<gene>
    <name evidence="6" type="ORF">FH608_031110</name>
</gene>
<keyword evidence="3" id="KW-1133">Transmembrane helix</keyword>
<keyword evidence="4" id="KW-0472">Membrane</keyword>
<dbReference type="Proteomes" id="UP000312512">
    <property type="component" value="Unassembled WGS sequence"/>
</dbReference>
<dbReference type="GO" id="GO:0005886">
    <property type="term" value="C:plasma membrane"/>
    <property type="evidence" value="ECO:0007669"/>
    <property type="project" value="UniProtKB-SubCell"/>
</dbReference>
<keyword evidence="2" id="KW-0812">Transmembrane</keyword>
<evidence type="ECO:0000256" key="2">
    <source>
        <dbReference type="ARBA" id="ARBA00022692"/>
    </source>
</evidence>
<dbReference type="Pfam" id="PF07690">
    <property type="entry name" value="MFS_1"/>
    <property type="match status" value="1"/>
</dbReference>
<dbReference type="PANTHER" id="PTHR42718:SF39">
    <property type="entry name" value="ACTINORHODIN TRANSPORTER-RELATED"/>
    <property type="match status" value="1"/>
</dbReference>
<dbReference type="AlphaFoldDB" id="A0A5C4VIK0"/>
<proteinExistence type="predicted"/>
<dbReference type="InterPro" id="IPR011701">
    <property type="entry name" value="MFS"/>
</dbReference>
<name>A0A5C4VIK0_9ACTN</name>
<evidence type="ECO:0000313" key="6">
    <source>
        <dbReference type="EMBL" id="KAB8191075.1"/>
    </source>
</evidence>
<evidence type="ECO:0000256" key="1">
    <source>
        <dbReference type="ARBA" id="ARBA00004651"/>
    </source>
</evidence>
<evidence type="ECO:0000259" key="5">
    <source>
        <dbReference type="PROSITE" id="PS50850"/>
    </source>
</evidence>
<protein>
    <submittedName>
        <fullName evidence="6">MFS transporter</fullName>
    </submittedName>
</protein>
<dbReference type="InterPro" id="IPR020846">
    <property type="entry name" value="MFS_dom"/>
</dbReference>
<dbReference type="PROSITE" id="PS50850">
    <property type="entry name" value="MFS"/>
    <property type="match status" value="1"/>
</dbReference>
<dbReference type="EMBL" id="VDLX02000013">
    <property type="protein sequence ID" value="KAB8191075.1"/>
    <property type="molecule type" value="Genomic_DNA"/>
</dbReference>
<sequence>MSVSSRRRLVLGVVLTAAFMDNMDATIVSIALPRIQRDLAGGSALAQWSLAGYALAFAVLLITGGRLGDIFGRRRIFLLGVAGFTLASVVCGAATAPEMLVAGRFAQGALAALMVPQVMSVIVAMFEPHERARAFAMLGAVLSAGSVSGPFLGGLLTEYDLAGLGWRAIFLINAPIGMVTFWLAVRAMPETRSTRPLRLDLVGVVLVALIMVGVLYPLTRGSEAGWPGWMYAVIAAAVAAVPAFAAHQRWRHRLDGSALVPPALFARRSFTVGVVVVLLVFSGVTSFFLVMTYHLQAGLGWAPLRVALVTLAWPLGITVTTRPALRRASRRLVGAGAAVMAAGVTMMIASVTVLGAGLSWPYVVAAELVIGLGMGLCVPILATVALSEVPADDAGAGSGVVNTAIQLGTALGVAVVGAVFFALAGDGFASATATALWFNVAVFAVAALVGPLLPGARTREPLAGAH</sequence>
<feature type="domain" description="Major facilitator superfamily (MFS) profile" evidence="5">
    <location>
        <begin position="10"/>
        <end position="459"/>
    </location>
</feature>
<dbReference type="Gene3D" id="1.20.1720.10">
    <property type="entry name" value="Multidrug resistance protein D"/>
    <property type="match status" value="1"/>
</dbReference>
<keyword evidence="7" id="KW-1185">Reference proteome</keyword>
<comment type="subcellular location">
    <subcellularLocation>
        <location evidence="1">Cell membrane</location>
        <topology evidence="1">Multi-pass membrane protein</topology>
    </subcellularLocation>
</comment>
<evidence type="ECO:0000256" key="4">
    <source>
        <dbReference type="ARBA" id="ARBA00023136"/>
    </source>
</evidence>
<dbReference type="SUPFAM" id="SSF103473">
    <property type="entry name" value="MFS general substrate transporter"/>
    <property type="match status" value="1"/>
</dbReference>
<reference evidence="6 7" key="1">
    <citation type="submission" date="2019-10" db="EMBL/GenBank/DDBJ databases">
        <title>Nonomuraea sp. nov., isolated from Phyllanthus amarus.</title>
        <authorList>
            <person name="Klykleung N."/>
            <person name="Tanasupawat S."/>
        </authorList>
    </citation>
    <scope>NUCLEOTIDE SEQUENCE [LARGE SCALE GENOMIC DNA]</scope>
    <source>
        <strain evidence="6 7">PA1-10</strain>
    </source>
</reference>
<comment type="caution">
    <text evidence="6">The sequence shown here is derived from an EMBL/GenBank/DDBJ whole genome shotgun (WGS) entry which is preliminary data.</text>
</comment>
<dbReference type="InterPro" id="IPR036259">
    <property type="entry name" value="MFS_trans_sf"/>
</dbReference>
<evidence type="ECO:0000313" key="7">
    <source>
        <dbReference type="Proteomes" id="UP000312512"/>
    </source>
</evidence>
<dbReference type="PRINTS" id="PR01036">
    <property type="entry name" value="TCRTETB"/>
</dbReference>